<dbReference type="AlphaFoldDB" id="A0A521BQI1"/>
<organism evidence="6 7">
    <name type="scientific">Melghirimyces algeriensis</name>
    <dbReference type="NCBI Taxonomy" id="910412"/>
    <lineage>
        <taxon>Bacteria</taxon>
        <taxon>Bacillati</taxon>
        <taxon>Bacillota</taxon>
        <taxon>Bacilli</taxon>
        <taxon>Bacillales</taxon>
        <taxon>Thermoactinomycetaceae</taxon>
        <taxon>Melghirimyces</taxon>
    </lineage>
</organism>
<evidence type="ECO:0000313" key="6">
    <source>
        <dbReference type="EMBL" id="SMO49407.1"/>
    </source>
</evidence>
<evidence type="ECO:0000313" key="7">
    <source>
        <dbReference type="Proteomes" id="UP000315636"/>
    </source>
</evidence>
<dbReference type="OrthoDB" id="9815663at2"/>
<evidence type="ECO:0000256" key="2">
    <source>
        <dbReference type="ARBA" id="ARBA00022676"/>
    </source>
</evidence>
<feature type="domain" description="Diacylglycerol glucosyltransferase N-terminal" evidence="5">
    <location>
        <begin position="16"/>
        <end position="180"/>
    </location>
</feature>
<dbReference type="InterPro" id="IPR001296">
    <property type="entry name" value="Glyco_trans_1"/>
</dbReference>
<keyword evidence="7" id="KW-1185">Reference proteome</keyword>
<evidence type="ECO:0000256" key="1">
    <source>
        <dbReference type="ARBA" id="ARBA00006962"/>
    </source>
</evidence>
<reference evidence="6 7" key="1">
    <citation type="submission" date="2017-05" db="EMBL/GenBank/DDBJ databases">
        <authorList>
            <person name="Varghese N."/>
            <person name="Submissions S."/>
        </authorList>
    </citation>
    <scope>NUCLEOTIDE SEQUENCE [LARGE SCALE GENOMIC DNA]</scope>
    <source>
        <strain evidence="6 7">DSM 45474</strain>
    </source>
</reference>
<protein>
    <submittedName>
        <fullName evidence="6">Monogalactosyldiacylglycerol synthase</fullName>
    </submittedName>
</protein>
<evidence type="ECO:0000259" key="4">
    <source>
        <dbReference type="Pfam" id="PF00534"/>
    </source>
</evidence>
<dbReference type="Proteomes" id="UP000315636">
    <property type="component" value="Unassembled WGS sequence"/>
</dbReference>
<dbReference type="PANTHER" id="PTHR43025">
    <property type="entry name" value="MONOGALACTOSYLDIACYLGLYCEROL SYNTHASE"/>
    <property type="match status" value="1"/>
</dbReference>
<comment type="similarity">
    <text evidence="1">Belongs to the glycosyltransferase 28 family.</text>
</comment>
<accession>A0A521BQI1</accession>
<sequence>MDKVLILTEEIGGRGHYQAAQAIRKGLNWMEPDLEVEVSCGLSHFSRSLESFIRKVYLNTLQYAPGLWGAAYSKEHEFSEAFRSSLSRILLRKMREMLNQYRPRVVVNTHAFCLGAMAELKDQVEQPFYLGAAITDFDVNGFWVHPAVDFYFVAHQQVAETLKKRFGVSEHQIYQTGIPIDPIFSEPFSDRQAFRRKVGIDVHAFSVLLMRGGVGLGPMEQVIAQFLEDMPEAHLIVVTGKNKELLTQLQSSYQHEKQVHLMGYVNGIRDWMAASDLIVTKPGGLTSSEALATGLPILISQPIPGQEERNSQFLIQQGVALRQDLPQAIPREIRPLMETPSGWQDMRQRALNLGRPQSSLDAAEIIADYVH</sequence>
<evidence type="ECO:0000259" key="5">
    <source>
        <dbReference type="Pfam" id="PF06925"/>
    </source>
</evidence>
<dbReference type="RefSeq" id="WP_142504602.1">
    <property type="nucleotide sequence ID" value="NZ_FXTI01000002.1"/>
</dbReference>
<evidence type="ECO:0000256" key="3">
    <source>
        <dbReference type="ARBA" id="ARBA00022679"/>
    </source>
</evidence>
<gene>
    <name evidence="6" type="ORF">SAMN06264849_102314</name>
</gene>
<dbReference type="EMBL" id="FXTI01000002">
    <property type="protein sequence ID" value="SMO49407.1"/>
    <property type="molecule type" value="Genomic_DNA"/>
</dbReference>
<dbReference type="GO" id="GO:0016758">
    <property type="term" value="F:hexosyltransferase activity"/>
    <property type="evidence" value="ECO:0007669"/>
    <property type="project" value="InterPro"/>
</dbReference>
<dbReference type="Pfam" id="PF06925">
    <property type="entry name" value="MGDG_synth"/>
    <property type="match status" value="1"/>
</dbReference>
<dbReference type="InterPro" id="IPR009695">
    <property type="entry name" value="Diacylglyc_glucosyltr_N"/>
</dbReference>
<dbReference type="PANTHER" id="PTHR43025:SF3">
    <property type="entry name" value="MONOGALACTOSYLDIACYLGLYCEROL SYNTHASE 1, CHLOROPLASTIC"/>
    <property type="match status" value="1"/>
</dbReference>
<dbReference type="Pfam" id="PF00534">
    <property type="entry name" value="Glycos_transf_1"/>
    <property type="match status" value="1"/>
</dbReference>
<dbReference type="SUPFAM" id="SSF53756">
    <property type="entry name" value="UDP-Glycosyltransferase/glycogen phosphorylase"/>
    <property type="match status" value="1"/>
</dbReference>
<name>A0A521BQI1_9BACL</name>
<dbReference type="Gene3D" id="3.40.50.2000">
    <property type="entry name" value="Glycogen Phosphorylase B"/>
    <property type="match status" value="1"/>
</dbReference>
<keyword evidence="3" id="KW-0808">Transferase</keyword>
<dbReference type="GO" id="GO:0016020">
    <property type="term" value="C:membrane"/>
    <property type="evidence" value="ECO:0007669"/>
    <property type="project" value="GOC"/>
</dbReference>
<feature type="domain" description="Glycosyl transferase family 1" evidence="4">
    <location>
        <begin position="223"/>
        <end position="350"/>
    </location>
</feature>
<dbReference type="InterPro" id="IPR050519">
    <property type="entry name" value="Glycosyltransf_28_UgtP"/>
</dbReference>
<dbReference type="GO" id="GO:0009247">
    <property type="term" value="P:glycolipid biosynthetic process"/>
    <property type="evidence" value="ECO:0007669"/>
    <property type="project" value="InterPro"/>
</dbReference>
<keyword evidence="2" id="KW-0328">Glycosyltransferase</keyword>
<proteinExistence type="inferred from homology"/>